<evidence type="ECO:0000313" key="2">
    <source>
        <dbReference type="EMBL" id="PON32685.1"/>
    </source>
</evidence>
<organism evidence="2 3">
    <name type="scientific">Parasponia andersonii</name>
    <name type="common">Sponia andersonii</name>
    <dbReference type="NCBI Taxonomy" id="3476"/>
    <lineage>
        <taxon>Eukaryota</taxon>
        <taxon>Viridiplantae</taxon>
        <taxon>Streptophyta</taxon>
        <taxon>Embryophyta</taxon>
        <taxon>Tracheophyta</taxon>
        <taxon>Spermatophyta</taxon>
        <taxon>Magnoliopsida</taxon>
        <taxon>eudicotyledons</taxon>
        <taxon>Gunneridae</taxon>
        <taxon>Pentapetalae</taxon>
        <taxon>rosids</taxon>
        <taxon>fabids</taxon>
        <taxon>Rosales</taxon>
        <taxon>Cannabaceae</taxon>
        <taxon>Parasponia</taxon>
    </lineage>
</organism>
<proteinExistence type="predicted"/>
<comment type="caution">
    <text evidence="2">The sequence shown here is derived from an EMBL/GenBank/DDBJ whole genome shotgun (WGS) entry which is preliminary data.</text>
</comment>
<feature type="region of interest" description="Disordered" evidence="1">
    <location>
        <begin position="95"/>
        <end position="120"/>
    </location>
</feature>
<keyword evidence="3" id="KW-1185">Reference proteome</keyword>
<evidence type="ECO:0000256" key="1">
    <source>
        <dbReference type="SAM" id="MobiDB-lite"/>
    </source>
</evidence>
<dbReference type="Proteomes" id="UP000237105">
    <property type="component" value="Unassembled WGS sequence"/>
</dbReference>
<protein>
    <submittedName>
        <fullName evidence="2">Uncharacterized protein</fullName>
    </submittedName>
</protein>
<accession>A0A2P5A814</accession>
<evidence type="ECO:0000313" key="3">
    <source>
        <dbReference type="Proteomes" id="UP000237105"/>
    </source>
</evidence>
<feature type="non-terminal residue" evidence="2">
    <location>
        <position position="120"/>
    </location>
</feature>
<sequence>MDLFTPEGQGFTDLKLCSGENSDIKLCTFRHKVLHIPVEMVQLKESQSQYQSTASSSSSASMDSTQSILTKGQIMERVLGYRAGHAKGIGPLLKALPHIDIPPPPTPPPGFDEPTPPPEP</sequence>
<feature type="region of interest" description="Disordered" evidence="1">
    <location>
        <begin position="47"/>
        <end position="68"/>
    </location>
</feature>
<reference evidence="3" key="1">
    <citation type="submission" date="2016-06" db="EMBL/GenBank/DDBJ databases">
        <title>Parallel loss of symbiosis genes in relatives of nitrogen-fixing non-legume Parasponia.</title>
        <authorList>
            <person name="Van Velzen R."/>
            <person name="Holmer R."/>
            <person name="Bu F."/>
            <person name="Rutten L."/>
            <person name="Van Zeijl A."/>
            <person name="Liu W."/>
            <person name="Santuari L."/>
            <person name="Cao Q."/>
            <person name="Sharma T."/>
            <person name="Shen D."/>
            <person name="Roswanjaya Y."/>
            <person name="Wardhani T."/>
            <person name="Kalhor M.S."/>
            <person name="Jansen J."/>
            <person name="Van den Hoogen J."/>
            <person name="Gungor B."/>
            <person name="Hartog M."/>
            <person name="Hontelez J."/>
            <person name="Verver J."/>
            <person name="Yang W.-C."/>
            <person name="Schijlen E."/>
            <person name="Repin R."/>
            <person name="Schilthuizen M."/>
            <person name="Schranz E."/>
            <person name="Heidstra R."/>
            <person name="Miyata K."/>
            <person name="Fedorova E."/>
            <person name="Kohlen W."/>
            <person name="Bisseling T."/>
            <person name="Smit S."/>
            <person name="Geurts R."/>
        </authorList>
    </citation>
    <scope>NUCLEOTIDE SEQUENCE [LARGE SCALE GENOMIC DNA]</scope>
    <source>
        <strain evidence="3">cv. WU1-14</strain>
    </source>
</reference>
<name>A0A2P5A814_PARAD</name>
<gene>
    <name evidence="2" type="ORF">PanWU01x14_359220</name>
</gene>
<dbReference type="AlphaFoldDB" id="A0A2P5A814"/>
<dbReference type="EMBL" id="JXTB01000792">
    <property type="protein sequence ID" value="PON32685.1"/>
    <property type="molecule type" value="Genomic_DNA"/>
</dbReference>
<feature type="compositionally biased region" description="Pro residues" evidence="1">
    <location>
        <begin position="100"/>
        <end position="120"/>
    </location>
</feature>
<feature type="compositionally biased region" description="Low complexity" evidence="1">
    <location>
        <begin position="47"/>
        <end position="67"/>
    </location>
</feature>